<dbReference type="InterPro" id="IPR025913">
    <property type="entry name" value="Cep57_CLD"/>
</dbReference>
<keyword evidence="4" id="KW-0493">Microtubule</keyword>
<dbReference type="AlphaFoldDB" id="A0A8U0P5L2"/>
<gene>
    <name evidence="14" type="primary">cep57l1</name>
</gene>
<protein>
    <recommendedName>
        <fullName evidence="7">Centrosomal protein 57kDa-like protein 1</fullName>
    </recommendedName>
    <alternativeName>
        <fullName evidence="8">Cep57-related protein</fullName>
    </alternativeName>
</protein>
<dbReference type="RefSeq" id="XP_038818687.1">
    <property type="nucleotide sequence ID" value="XM_038962759.1"/>
</dbReference>
<dbReference type="OrthoDB" id="76453at2759"/>
<dbReference type="PANTHER" id="PTHR19336:SF10">
    <property type="entry name" value="CENTROSOMAL PROTEIN CEP57L1"/>
    <property type="match status" value="1"/>
</dbReference>
<evidence type="ECO:0000256" key="5">
    <source>
        <dbReference type="ARBA" id="ARBA00023054"/>
    </source>
</evidence>
<dbReference type="GO" id="GO:0042802">
    <property type="term" value="F:identical protein binding"/>
    <property type="evidence" value="ECO:0007669"/>
    <property type="project" value="InterPro"/>
</dbReference>
<feature type="compositionally biased region" description="Polar residues" evidence="10">
    <location>
        <begin position="413"/>
        <end position="422"/>
    </location>
</feature>
<feature type="compositionally biased region" description="Polar residues" evidence="10">
    <location>
        <begin position="8"/>
        <end position="18"/>
    </location>
</feature>
<keyword evidence="13" id="KW-1185">Reference proteome</keyword>
<evidence type="ECO:0000259" key="11">
    <source>
        <dbReference type="Pfam" id="PF06657"/>
    </source>
</evidence>
<comment type="similarity">
    <text evidence="2">Belongs to the translokin family.</text>
</comment>
<dbReference type="Gene3D" id="1.20.58.90">
    <property type="match status" value="1"/>
</dbReference>
<feature type="region of interest" description="Disordered" evidence="10">
    <location>
        <begin position="1"/>
        <end position="31"/>
    </location>
</feature>
<keyword evidence="5 9" id="KW-0175">Coiled coil</keyword>
<keyword evidence="3" id="KW-0963">Cytoplasm</keyword>
<evidence type="ECO:0000256" key="4">
    <source>
        <dbReference type="ARBA" id="ARBA00022701"/>
    </source>
</evidence>
<dbReference type="InterPro" id="IPR051756">
    <property type="entry name" value="Centrosomal_MT-associated"/>
</dbReference>
<dbReference type="GO" id="GO:0043015">
    <property type="term" value="F:gamma-tubulin binding"/>
    <property type="evidence" value="ECO:0007669"/>
    <property type="project" value="InterPro"/>
</dbReference>
<dbReference type="GO" id="GO:0005813">
    <property type="term" value="C:centrosome"/>
    <property type="evidence" value="ECO:0007669"/>
    <property type="project" value="UniProtKB-SubCell"/>
</dbReference>
<feature type="domain" description="Cep57 centrosome microtubule-binding" evidence="11">
    <location>
        <begin position="346"/>
        <end position="409"/>
    </location>
</feature>
<evidence type="ECO:0000256" key="6">
    <source>
        <dbReference type="ARBA" id="ARBA00023212"/>
    </source>
</evidence>
<proteinExistence type="inferred from homology"/>
<dbReference type="PANTHER" id="PTHR19336">
    <property type="entry name" value="UNCHARACTERIZED DUF1167"/>
    <property type="match status" value="1"/>
</dbReference>
<comment type="subcellular location">
    <subcellularLocation>
        <location evidence="1">Cytoplasm</location>
        <location evidence="1">Cytoskeleton</location>
        <location evidence="1">Microtubule organizing center</location>
        <location evidence="1">Centrosome</location>
    </subcellularLocation>
</comment>
<evidence type="ECO:0000313" key="14">
    <source>
        <dbReference type="RefSeq" id="XP_038818687.1"/>
    </source>
</evidence>
<accession>A0A8U0P5L2</accession>
<evidence type="ECO:0000256" key="8">
    <source>
        <dbReference type="ARBA" id="ARBA00042578"/>
    </source>
</evidence>
<evidence type="ECO:0000256" key="7">
    <source>
        <dbReference type="ARBA" id="ARBA00041218"/>
    </source>
</evidence>
<sequence>MEAYQDQLLDSPSKNSYIGSYYQPPDRLSPPSYVWEAPAPLTKTAMNLQNITPQVYRTTPDAGSKAVIAALKTLQEKIRRLELERKQAEKNVKQFSQAAHGYECSITPCNTTETDGSRKKERVTPLQSAEARCQLLEKQLDYMRKMVENAEKDKNTLTEKQLSLQKQRLQNCSDAHTPLEKLEKLERDCLKLSKTQSVAERKIELLEQKLLEEEHERKLVQEKADELQRELETNLRLCPAVPDEVKPKKKSKNASKKTSLVRQEAPAPPCFPKNKLPFVAGTSTSPSHSVHANMQSVLHMMKHHQPHLCERVRSLRRSGSAGARRALHRAPSTNTSPPGPAGPALGSLSELLLALQDELGQMSFEHQELVCQMDETRRRDTREDLERELELLVKRMEEKGSQITKLRKHQQTVDKLTQNPQKPRQRATSEDGRAKGGSGVRPLPPSPVKTTSRGGKRAGVSQEENLQLLRETQRLCTSLKKDDITWET</sequence>
<feature type="domain" description="Cep57 centrosome localisation" evidence="12">
    <location>
        <begin position="66"/>
        <end position="237"/>
    </location>
</feature>
<organism evidence="13 14">
    <name type="scientific">Salvelinus namaycush</name>
    <name type="common">Lake trout</name>
    <name type="synonym">Salmo namaycush</name>
    <dbReference type="NCBI Taxonomy" id="8040"/>
    <lineage>
        <taxon>Eukaryota</taxon>
        <taxon>Metazoa</taxon>
        <taxon>Chordata</taxon>
        <taxon>Craniata</taxon>
        <taxon>Vertebrata</taxon>
        <taxon>Euteleostomi</taxon>
        <taxon>Actinopterygii</taxon>
        <taxon>Neopterygii</taxon>
        <taxon>Teleostei</taxon>
        <taxon>Protacanthopterygii</taxon>
        <taxon>Salmoniformes</taxon>
        <taxon>Salmonidae</taxon>
        <taxon>Salmoninae</taxon>
        <taxon>Salvelinus</taxon>
    </lineage>
</organism>
<feature type="region of interest" description="Disordered" evidence="10">
    <location>
        <begin position="400"/>
        <end position="467"/>
    </location>
</feature>
<evidence type="ECO:0000256" key="3">
    <source>
        <dbReference type="ARBA" id="ARBA00022490"/>
    </source>
</evidence>
<dbReference type="InterPro" id="IPR024957">
    <property type="entry name" value="Cep57_MT-bd_dom"/>
</dbReference>
<feature type="coiled-coil region" evidence="9">
    <location>
        <begin position="64"/>
        <end position="98"/>
    </location>
</feature>
<dbReference type="Proteomes" id="UP000808372">
    <property type="component" value="Chromosome 24"/>
</dbReference>
<evidence type="ECO:0000256" key="1">
    <source>
        <dbReference type="ARBA" id="ARBA00004300"/>
    </source>
</evidence>
<feature type="region of interest" description="Disordered" evidence="10">
    <location>
        <begin position="243"/>
        <end position="268"/>
    </location>
</feature>
<evidence type="ECO:0000256" key="10">
    <source>
        <dbReference type="SAM" id="MobiDB-lite"/>
    </source>
</evidence>
<evidence type="ECO:0000313" key="13">
    <source>
        <dbReference type="Proteomes" id="UP000808372"/>
    </source>
</evidence>
<evidence type="ECO:0000259" key="12">
    <source>
        <dbReference type="Pfam" id="PF14073"/>
    </source>
</evidence>
<name>A0A8U0P5L2_SALNM</name>
<dbReference type="KEGG" id="snh:120019459"/>
<dbReference type="GeneID" id="120019459"/>
<evidence type="ECO:0000256" key="2">
    <source>
        <dbReference type="ARBA" id="ARBA00008179"/>
    </source>
</evidence>
<dbReference type="GO" id="GO:0008017">
    <property type="term" value="F:microtubule binding"/>
    <property type="evidence" value="ECO:0007669"/>
    <property type="project" value="InterPro"/>
</dbReference>
<feature type="coiled-coil region" evidence="9">
    <location>
        <begin position="126"/>
        <end position="237"/>
    </location>
</feature>
<feature type="region of interest" description="Disordered" evidence="10">
    <location>
        <begin position="317"/>
        <end position="345"/>
    </location>
</feature>
<dbReference type="GO" id="GO:0005874">
    <property type="term" value="C:microtubule"/>
    <property type="evidence" value="ECO:0007669"/>
    <property type="project" value="UniProtKB-KW"/>
</dbReference>
<dbReference type="Pfam" id="PF06657">
    <property type="entry name" value="Cep57_MT_bd"/>
    <property type="match status" value="1"/>
</dbReference>
<dbReference type="CTD" id="285753"/>
<dbReference type="Pfam" id="PF14073">
    <property type="entry name" value="Cep57_CLD"/>
    <property type="match status" value="1"/>
</dbReference>
<evidence type="ECO:0000256" key="9">
    <source>
        <dbReference type="SAM" id="Coils"/>
    </source>
</evidence>
<keyword evidence="6" id="KW-0206">Cytoskeleton</keyword>
<reference evidence="14" key="1">
    <citation type="submission" date="2025-08" db="UniProtKB">
        <authorList>
            <consortium name="RefSeq"/>
        </authorList>
    </citation>
    <scope>IDENTIFICATION</scope>
    <source>
        <tissue evidence="14">White muscle</tissue>
    </source>
</reference>